<dbReference type="InterPro" id="IPR044946">
    <property type="entry name" value="Restrct_endonuc_typeI_TRD_sf"/>
</dbReference>
<dbReference type="Gene3D" id="3.90.220.20">
    <property type="entry name" value="DNA methylase specificity domains"/>
    <property type="match status" value="2"/>
</dbReference>
<protein>
    <recommendedName>
        <fullName evidence="4">Type I restriction modification DNA specificity domain-containing protein</fullName>
    </recommendedName>
</protein>
<evidence type="ECO:0000313" key="5">
    <source>
        <dbReference type="EMBL" id="GIJ17246.1"/>
    </source>
</evidence>
<reference evidence="5 6" key="1">
    <citation type="submission" date="2021-01" db="EMBL/GenBank/DDBJ databases">
        <title>Whole genome shotgun sequence of Verrucosispora gifhornensis NBRC 16317.</title>
        <authorList>
            <person name="Komaki H."/>
            <person name="Tamura T."/>
        </authorList>
    </citation>
    <scope>NUCLEOTIDE SEQUENCE [LARGE SCALE GENOMIC DNA]</scope>
    <source>
        <strain evidence="5 6">NBRC 16317</strain>
    </source>
</reference>
<organism evidence="5 6">
    <name type="scientific">Micromonospora gifhornensis</name>
    <dbReference type="NCBI Taxonomy" id="84594"/>
    <lineage>
        <taxon>Bacteria</taxon>
        <taxon>Bacillati</taxon>
        <taxon>Actinomycetota</taxon>
        <taxon>Actinomycetes</taxon>
        <taxon>Micromonosporales</taxon>
        <taxon>Micromonosporaceae</taxon>
        <taxon>Micromonospora</taxon>
    </lineage>
</organism>
<evidence type="ECO:0000259" key="4">
    <source>
        <dbReference type="Pfam" id="PF01420"/>
    </source>
</evidence>
<gene>
    <name evidence="5" type="ORF">Vgi01_39300</name>
</gene>
<feature type="domain" description="Type I restriction modification DNA specificity" evidence="4">
    <location>
        <begin position="224"/>
        <end position="389"/>
    </location>
</feature>
<evidence type="ECO:0000256" key="2">
    <source>
        <dbReference type="ARBA" id="ARBA00022747"/>
    </source>
</evidence>
<feature type="domain" description="Type I restriction modification DNA specificity" evidence="4">
    <location>
        <begin position="11"/>
        <end position="176"/>
    </location>
</feature>
<dbReference type="Proteomes" id="UP000647860">
    <property type="component" value="Unassembled WGS sequence"/>
</dbReference>
<accession>A0ABQ4IH57</accession>
<dbReference type="SUPFAM" id="SSF116734">
    <property type="entry name" value="DNA methylase specificity domain"/>
    <property type="match status" value="2"/>
</dbReference>
<dbReference type="Pfam" id="PF01420">
    <property type="entry name" value="Methylase_S"/>
    <property type="match status" value="2"/>
</dbReference>
<dbReference type="Gene3D" id="1.10.287.1120">
    <property type="entry name" value="Bipartite methylase S protein"/>
    <property type="match status" value="1"/>
</dbReference>
<comment type="similarity">
    <text evidence="1">Belongs to the type-I restriction system S methylase family.</text>
</comment>
<keyword evidence="2" id="KW-0680">Restriction system</keyword>
<evidence type="ECO:0000256" key="3">
    <source>
        <dbReference type="ARBA" id="ARBA00023125"/>
    </source>
</evidence>
<keyword evidence="3" id="KW-0238">DNA-binding</keyword>
<dbReference type="InterPro" id="IPR052021">
    <property type="entry name" value="Type-I_RS_S_subunit"/>
</dbReference>
<dbReference type="RefSeq" id="WP_204291958.1">
    <property type="nucleotide sequence ID" value="NZ_BAAAGZ010000018.1"/>
</dbReference>
<sequence length="437" mass="48953">MAHFTSLPDSWSSTRIDRVATVHARIGWKALTAAEYLDDGYAFLSTPNIKTTEIDFEKVNFISEFRYRESPELQLTEGDVLLTKDGFTLGTVNVVRHLPRPATVNGSIAVLRPFDIHPIYLRYVIASNAIQAQIQAVKDGMDVLHLFQRDIKKLSIPLPPPEEQRRIADFLDAETARIDKLVRTQGQVLASLAERKAASVVQQVIGGHRPHRRPSLLPWTDTLPTEWPEVRLGLVAQMGSGHTPSRSRPEWWSDCTIPWITTGEVSQVRDDRREVIYETREKISELGMANSSATLHPAGTVVLCRTASAGYSAIMGTGMATSQDFVTWTCGPRLDPYYLLWCLRAMRQDLLGRLAMGSTHKTIYVPDLQMLRIPLPPLEEQRIIVQRIREQNALNDKLADSVKRQLQLLTERRQALVTAAVTGQIDVSTTMGRAAGS</sequence>
<keyword evidence="6" id="KW-1185">Reference proteome</keyword>
<evidence type="ECO:0000256" key="1">
    <source>
        <dbReference type="ARBA" id="ARBA00010923"/>
    </source>
</evidence>
<evidence type="ECO:0000313" key="6">
    <source>
        <dbReference type="Proteomes" id="UP000647860"/>
    </source>
</evidence>
<dbReference type="CDD" id="cd17248">
    <property type="entry name" value="RMtype1_S_AmiI-TRD2-CR2_like"/>
    <property type="match status" value="1"/>
</dbReference>
<proteinExistence type="inferred from homology"/>
<comment type="caution">
    <text evidence="5">The sequence shown here is derived from an EMBL/GenBank/DDBJ whole genome shotgun (WGS) entry which is preliminary data.</text>
</comment>
<dbReference type="EMBL" id="BOPA01000027">
    <property type="protein sequence ID" value="GIJ17246.1"/>
    <property type="molecule type" value="Genomic_DNA"/>
</dbReference>
<name>A0ABQ4IH57_9ACTN</name>
<dbReference type="PANTHER" id="PTHR30408">
    <property type="entry name" value="TYPE-1 RESTRICTION ENZYME ECOKI SPECIFICITY PROTEIN"/>
    <property type="match status" value="1"/>
</dbReference>
<dbReference type="InterPro" id="IPR000055">
    <property type="entry name" value="Restrct_endonuc_typeI_TRD"/>
</dbReference>
<dbReference type="PANTHER" id="PTHR30408:SF12">
    <property type="entry name" value="TYPE I RESTRICTION ENZYME MJAVIII SPECIFICITY SUBUNIT"/>
    <property type="match status" value="1"/>
</dbReference>